<dbReference type="AlphaFoldDB" id="A0A2P5DIC9"/>
<protein>
    <recommendedName>
        <fullName evidence="2">argininosuccinate synthase</fullName>
        <ecNumber evidence="2">6.3.4.5</ecNumber>
    </recommendedName>
</protein>
<evidence type="ECO:0000313" key="9">
    <source>
        <dbReference type="EMBL" id="PON73059.1"/>
    </source>
</evidence>
<dbReference type="GO" id="GO:0004055">
    <property type="term" value="F:argininosuccinate synthase activity"/>
    <property type="evidence" value="ECO:0007669"/>
    <property type="project" value="UniProtKB-EC"/>
</dbReference>
<dbReference type="Proteomes" id="UP000237000">
    <property type="component" value="Unassembled WGS sequence"/>
</dbReference>
<dbReference type="GO" id="GO:0006526">
    <property type="term" value="P:L-arginine biosynthetic process"/>
    <property type="evidence" value="ECO:0007669"/>
    <property type="project" value="UniProtKB-UniPathway"/>
</dbReference>
<dbReference type="InterPro" id="IPR048268">
    <property type="entry name" value="Arginosuc_syn_C"/>
</dbReference>
<feature type="domain" description="Arginosuccinate synthase C-terminal" evidence="8">
    <location>
        <begin position="49"/>
        <end position="106"/>
    </location>
</feature>
<dbReference type="SUPFAM" id="SSF69864">
    <property type="entry name" value="Argininosuccinate synthetase, C-terminal domain"/>
    <property type="match status" value="1"/>
</dbReference>
<keyword evidence="10" id="KW-1185">Reference proteome</keyword>
<dbReference type="GO" id="GO:0000053">
    <property type="term" value="P:argininosuccinate metabolic process"/>
    <property type="evidence" value="ECO:0007669"/>
    <property type="project" value="TreeGrafter"/>
</dbReference>
<dbReference type="GO" id="GO:0000050">
    <property type="term" value="P:urea cycle"/>
    <property type="evidence" value="ECO:0007669"/>
    <property type="project" value="TreeGrafter"/>
</dbReference>
<dbReference type="EMBL" id="JXTC01000268">
    <property type="protein sequence ID" value="PON73059.1"/>
    <property type="molecule type" value="Genomic_DNA"/>
</dbReference>
<dbReference type="GO" id="GO:0005524">
    <property type="term" value="F:ATP binding"/>
    <property type="evidence" value="ECO:0007669"/>
    <property type="project" value="UniProtKB-KW"/>
</dbReference>
<gene>
    <name evidence="9" type="ORF">TorRG33x02_250350</name>
</gene>
<keyword evidence="6" id="KW-0547">Nucleotide-binding</keyword>
<evidence type="ECO:0000256" key="5">
    <source>
        <dbReference type="ARBA" id="ARBA00022605"/>
    </source>
</evidence>
<keyword evidence="4" id="KW-0436">Ligase</keyword>
<evidence type="ECO:0000259" key="8">
    <source>
        <dbReference type="Pfam" id="PF20979"/>
    </source>
</evidence>
<reference evidence="10" key="1">
    <citation type="submission" date="2016-06" db="EMBL/GenBank/DDBJ databases">
        <title>Parallel loss of symbiosis genes in relatives of nitrogen-fixing non-legume Parasponia.</title>
        <authorList>
            <person name="Van Velzen R."/>
            <person name="Holmer R."/>
            <person name="Bu F."/>
            <person name="Rutten L."/>
            <person name="Van Zeijl A."/>
            <person name="Liu W."/>
            <person name="Santuari L."/>
            <person name="Cao Q."/>
            <person name="Sharma T."/>
            <person name="Shen D."/>
            <person name="Roswanjaya Y."/>
            <person name="Wardhani T."/>
            <person name="Kalhor M.S."/>
            <person name="Jansen J."/>
            <person name="Van den Hoogen J."/>
            <person name="Gungor B."/>
            <person name="Hartog M."/>
            <person name="Hontelez J."/>
            <person name="Verver J."/>
            <person name="Yang W.-C."/>
            <person name="Schijlen E."/>
            <person name="Repin R."/>
            <person name="Schilthuizen M."/>
            <person name="Schranz E."/>
            <person name="Heidstra R."/>
            <person name="Miyata K."/>
            <person name="Fedorova E."/>
            <person name="Kohlen W."/>
            <person name="Bisseling T."/>
            <person name="Smit S."/>
            <person name="Geurts R."/>
        </authorList>
    </citation>
    <scope>NUCLEOTIDE SEQUENCE [LARGE SCALE GENOMIC DNA]</scope>
    <source>
        <strain evidence="10">cv. RG33-2</strain>
    </source>
</reference>
<evidence type="ECO:0000256" key="2">
    <source>
        <dbReference type="ARBA" id="ARBA00012286"/>
    </source>
</evidence>
<dbReference type="STRING" id="63057.A0A2P5DIC9"/>
<keyword evidence="3" id="KW-0055">Arginine biosynthesis</keyword>
<evidence type="ECO:0000256" key="3">
    <source>
        <dbReference type="ARBA" id="ARBA00022571"/>
    </source>
</evidence>
<evidence type="ECO:0000313" key="10">
    <source>
        <dbReference type="Proteomes" id="UP000237000"/>
    </source>
</evidence>
<evidence type="ECO:0000256" key="7">
    <source>
        <dbReference type="ARBA" id="ARBA00022840"/>
    </source>
</evidence>
<keyword evidence="7" id="KW-0067">ATP-binding</keyword>
<dbReference type="Gene3D" id="3.90.1260.10">
    <property type="entry name" value="Argininosuccinate synthetase, chain A, domain 2"/>
    <property type="match status" value="1"/>
</dbReference>
<dbReference type="UniPathway" id="UPA00068">
    <property type="reaction ID" value="UER00113"/>
</dbReference>
<comment type="caution">
    <text evidence="9">The sequence shown here is derived from an EMBL/GenBank/DDBJ whole genome shotgun (WGS) entry which is preliminary data.</text>
</comment>
<dbReference type="InterPro" id="IPR001518">
    <property type="entry name" value="Arginosuc_synth"/>
</dbReference>
<keyword evidence="5" id="KW-0028">Amino-acid biosynthesis</keyword>
<organism evidence="9 10">
    <name type="scientific">Trema orientale</name>
    <name type="common">Charcoal tree</name>
    <name type="synonym">Celtis orientalis</name>
    <dbReference type="NCBI Taxonomy" id="63057"/>
    <lineage>
        <taxon>Eukaryota</taxon>
        <taxon>Viridiplantae</taxon>
        <taxon>Streptophyta</taxon>
        <taxon>Embryophyta</taxon>
        <taxon>Tracheophyta</taxon>
        <taxon>Spermatophyta</taxon>
        <taxon>Magnoliopsida</taxon>
        <taxon>eudicotyledons</taxon>
        <taxon>Gunneridae</taxon>
        <taxon>Pentapetalae</taxon>
        <taxon>rosids</taxon>
        <taxon>fabids</taxon>
        <taxon>Rosales</taxon>
        <taxon>Cannabaceae</taxon>
        <taxon>Trema</taxon>
    </lineage>
</organism>
<dbReference type="GO" id="GO:0005737">
    <property type="term" value="C:cytoplasm"/>
    <property type="evidence" value="ECO:0007669"/>
    <property type="project" value="TreeGrafter"/>
</dbReference>
<evidence type="ECO:0000256" key="4">
    <source>
        <dbReference type="ARBA" id="ARBA00022598"/>
    </source>
</evidence>
<dbReference type="OrthoDB" id="1688907at2759"/>
<evidence type="ECO:0000256" key="6">
    <source>
        <dbReference type="ARBA" id="ARBA00022741"/>
    </source>
</evidence>
<dbReference type="Pfam" id="PF20979">
    <property type="entry name" value="Arginosuc_syn_C"/>
    <property type="match status" value="1"/>
</dbReference>
<proteinExistence type="predicted"/>
<name>A0A2P5DIC9_TREOI</name>
<dbReference type="InterPro" id="IPR024074">
    <property type="entry name" value="AS_cat/multimer_dom_body"/>
</dbReference>
<comment type="pathway">
    <text evidence="1">Amino-acid biosynthesis; L-arginine biosynthesis; L-arginine from L-ornithine and carbamoyl phosphate: step 2/3.</text>
</comment>
<sequence>MVDVAEEVGVDVVTHGCTGKGDGEILEAPANESKKDMYMSVYVDSGPRRQLSLASLLSELNQSGGRHRIDHTEMVKNHLVGMKSRGVYDTPGGTVLFAAQYGLTHFASLGCSNGEDHRDNNWDIYNQANTTGFIWLYGFPMRVRAILEKLSIEELSKCCKYSTYITWCSEAIPSVSKKLNNFHELVCKIIHNF</sequence>
<accession>A0A2P5DIC9</accession>
<dbReference type="PANTHER" id="PTHR11587">
    <property type="entry name" value="ARGININOSUCCINATE SYNTHASE"/>
    <property type="match status" value="1"/>
</dbReference>
<dbReference type="EC" id="6.3.4.5" evidence="2"/>
<dbReference type="PANTHER" id="PTHR11587:SF2">
    <property type="entry name" value="ARGININOSUCCINATE SYNTHASE"/>
    <property type="match status" value="1"/>
</dbReference>
<evidence type="ECO:0000256" key="1">
    <source>
        <dbReference type="ARBA" id="ARBA00004967"/>
    </source>
</evidence>
<dbReference type="InParanoid" id="A0A2P5DIC9"/>